<dbReference type="PANTHER" id="PTHR11669">
    <property type="entry name" value="REPLICATION FACTOR C / DNA POLYMERASE III GAMMA-TAU SUBUNIT"/>
    <property type="match status" value="1"/>
</dbReference>
<dbReference type="GO" id="GO:0009360">
    <property type="term" value="C:DNA polymerase III complex"/>
    <property type="evidence" value="ECO:0007669"/>
    <property type="project" value="InterPro"/>
</dbReference>
<evidence type="ECO:0000256" key="6">
    <source>
        <dbReference type="ARBA" id="ARBA00022741"/>
    </source>
</evidence>
<dbReference type="Gene3D" id="1.20.272.10">
    <property type="match status" value="1"/>
</dbReference>
<dbReference type="InterPro" id="IPR001270">
    <property type="entry name" value="ClpA/B"/>
</dbReference>
<dbReference type="Pfam" id="PF22608">
    <property type="entry name" value="DNAX_ATPase_lid"/>
    <property type="match status" value="1"/>
</dbReference>
<keyword evidence="4 11" id="KW-0235">DNA replication</keyword>
<keyword evidence="5" id="KW-0479">Metal-binding</keyword>
<proteinExistence type="inferred from homology"/>
<evidence type="ECO:0000256" key="1">
    <source>
        <dbReference type="ARBA" id="ARBA00006360"/>
    </source>
</evidence>
<dbReference type="GO" id="GO:0005524">
    <property type="term" value="F:ATP binding"/>
    <property type="evidence" value="ECO:0007669"/>
    <property type="project" value="UniProtKB-KW"/>
</dbReference>
<feature type="compositionally biased region" description="Gly residues" evidence="12">
    <location>
        <begin position="383"/>
        <end position="392"/>
    </location>
</feature>
<dbReference type="SUPFAM" id="SSF48019">
    <property type="entry name" value="post-AAA+ oligomerization domain-like"/>
    <property type="match status" value="1"/>
</dbReference>
<evidence type="ECO:0000256" key="11">
    <source>
        <dbReference type="RuleBase" id="RU364063"/>
    </source>
</evidence>
<dbReference type="InterPro" id="IPR027417">
    <property type="entry name" value="P-loop_NTPase"/>
</dbReference>
<dbReference type="GO" id="GO:0046872">
    <property type="term" value="F:metal ion binding"/>
    <property type="evidence" value="ECO:0007669"/>
    <property type="project" value="UniProtKB-KW"/>
</dbReference>
<evidence type="ECO:0000259" key="13">
    <source>
        <dbReference type="SMART" id="SM00382"/>
    </source>
</evidence>
<dbReference type="PRINTS" id="PR00300">
    <property type="entry name" value="CLPPROTEASEA"/>
</dbReference>
<keyword evidence="7" id="KW-0862">Zinc</keyword>
<dbReference type="EC" id="2.7.7.7" evidence="11"/>
<comment type="subunit">
    <text evidence="11">DNA polymerase III contains a core (composed of alpha, epsilon and theta chains) that associates with a tau subunit. This core dimerizes to form the POLIII' complex. PolIII' associates with the gamma complex (composed of gamma, delta, delta', psi and chi chains) and with the beta chain to form the complete DNA polymerase III complex.</text>
</comment>
<feature type="region of interest" description="Disordered" evidence="12">
    <location>
        <begin position="362"/>
        <end position="439"/>
    </location>
</feature>
<dbReference type="InterPro" id="IPR012763">
    <property type="entry name" value="DNA_pol_III_sug/sutau_N"/>
</dbReference>
<dbReference type="GO" id="GO:0003887">
    <property type="term" value="F:DNA-directed DNA polymerase activity"/>
    <property type="evidence" value="ECO:0007669"/>
    <property type="project" value="UniProtKB-KW"/>
</dbReference>
<dbReference type="CDD" id="cd00009">
    <property type="entry name" value="AAA"/>
    <property type="match status" value="1"/>
</dbReference>
<dbReference type="PANTHER" id="PTHR11669:SF0">
    <property type="entry name" value="PROTEIN STICHEL-LIKE 2"/>
    <property type="match status" value="1"/>
</dbReference>
<dbReference type="SMART" id="SM00382">
    <property type="entry name" value="AAA"/>
    <property type="match status" value="1"/>
</dbReference>
<feature type="compositionally biased region" description="Low complexity" evidence="12">
    <location>
        <begin position="523"/>
        <end position="538"/>
    </location>
</feature>
<dbReference type="NCBIfam" id="NF005942">
    <property type="entry name" value="PRK07994.1"/>
    <property type="match status" value="1"/>
</dbReference>
<dbReference type="InterPro" id="IPR022754">
    <property type="entry name" value="DNA_pol_III_gamma-3"/>
</dbReference>
<dbReference type="NCBIfam" id="NF004046">
    <property type="entry name" value="PRK05563.1"/>
    <property type="match status" value="1"/>
</dbReference>
<organism evidence="14 15">
    <name type="scientific">Halorhodospira halochloris</name>
    <name type="common">Ectothiorhodospira halochloris</name>
    <dbReference type="NCBI Taxonomy" id="1052"/>
    <lineage>
        <taxon>Bacteria</taxon>
        <taxon>Pseudomonadati</taxon>
        <taxon>Pseudomonadota</taxon>
        <taxon>Gammaproteobacteria</taxon>
        <taxon>Chromatiales</taxon>
        <taxon>Ectothiorhodospiraceae</taxon>
        <taxon>Halorhodospira</taxon>
    </lineage>
</organism>
<evidence type="ECO:0000256" key="3">
    <source>
        <dbReference type="ARBA" id="ARBA00022695"/>
    </source>
</evidence>
<dbReference type="GO" id="GO:0003677">
    <property type="term" value="F:DNA binding"/>
    <property type="evidence" value="ECO:0007669"/>
    <property type="project" value="InterPro"/>
</dbReference>
<evidence type="ECO:0000256" key="4">
    <source>
        <dbReference type="ARBA" id="ARBA00022705"/>
    </source>
</evidence>
<accession>A0A120MZN1</accession>
<evidence type="ECO:0000256" key="10">
    <source>
        <dbReference type="ARBA" id="ARBA00049244"/>
    </source>
</evidence>
<dbReference type="Proteomes" id="UP000218890">
    <property type="component" value="Chromosome"/>
</dbReference>
<dbReference type="RefSeq" id="WP_096408330.1">
    <property type="nucleotide sequence ID" value="NZ_AP017372.2"/>
</dbReference>
<feature type="compositionally biased region" description="Low complexity" evidence="12">
    <location>
        <begin position="393"/>
        <end position="414"/>
    </location>
</feature>
<evidence type="ECO:0000256" key="5">
    <source>
        <dbReference type="ARBA" id="ARBA00022723"/>
    </source>
</evidence>
<dbReference type="Pfam" id="PF12169">
    <property type="entry name" value="DNA_pol3_gamma3"/>
    <property type="match status" value="1"/>
</dbReference>
<dbReference type="AlphaFoldDB" id="A0A120MZN1"/>
<comment type="catalytic activity">
    <reaction evidence="10 11">
        <text>DNA(n) + a 2'-deoxyribonucleoside 5'-triphosphate = DNA(n+1) + diphosphate</text>
        <dbReference type="Rhea" id="RHEA:22508"/>
        <dbReference type="Rhea" id="RHEA-COMP:17339"/>
        <dbReference type="Rhea" id="RHEA-COMP:17340"/>
        <dbReference type="ChEBI" id="CHEBI:33019"/>
        <dbReference type="ChEBI" id="CHEBI:61560"/>
        <dbReference type="ChEBI" id="CHEBI:173112"/>
        <dbReference type="EC" id="2.7.7.7"/>
    </reaction>
</comment>
<protein>
    <recommendedName>
        <fullName evidence="11">DNA polymerase III subunit gamma/tau</fullName>
        <ecNumber evidence="11">2.7.7.7</ecNumber>
    </recommendedName>
</protein>
<feature type="domain" description="AAA+ ATPase" evidence="13">
    <location>
        <begin position="37"/>
        <end position="178"/>
    </location>
</feature>
<dbReference type="FunFam" id="1.20.272.10:FF:000003">
    <property type="entry name" value="DNA polymerase III subunit gamma/tau"/>
    <property type="match status" value="1"/>
</dbReference>
<dbReference type="GO" id="GO:0006261">
    <property type="term" value="P:DNA-templated DNA replication"/>
    <property type="evidence" value="ECO:0007669"/>
    <property type="project" value="TreeGrafter"/>
</dbReference>
<gene>
    <name evidence="11" type="primary">dnaX</name>
    <name evidence="14" type="ORF">HH1059_06880</name>
</gene>
<dbReference type="InterPro" id="IPR038249">
    <property type="entry name" value="PolIII_tau_V_sf"/>
</dbReference>
<reference evidence="14" key="1">
    <citation type="submission" date="2016-02" db="EMBL/GenBank/DDBJ databases">
        <title>Halorhodospira halochloris DSM-1059 complete genome, version 2.</title>
        <authorList>
            <person name="Tsukatani Y."/>
        </authorList>
    </citation>
    <scope>NUCLEOTIDE SEQUENCE</scope>
    <source>
        <strain evidence="14">DSM 1059</strain>
    </source>
</reference>
<evidence type="ECO:0000313" key="15">
    <source>
        <dbReference type="Proteomes" id="UP000218890"/>
    </source>
</evidence>
<keyword evidence="15" id="KW-1185">Reference proteome</keyword>
<keyword evidence="8 11" id="KW-0067">ATP-binding</keyword>
<evidence type="ECO:0000256" key="2">
    <source>
        <dbReference type="ARBA" id="ARBA00022679"/>
    </source>
</evidence>
<dbReference type="InterPro" id="IPR008921">
    <property type="entry name" value="DNA_pol3_clamp-load_cplx_C"/>
</dbReference>
<dbReference type="FunFam" id="1.10.8.60:FF:000013">
    <property type="entry name" value="DNA polymerase III subunit gamma/tau"/>
    <property type="match status" value="1"/>
</dbReference>
<dbReference type="InterPro" id="IPR045085">
    <property type="entry name" value="HLD_clamp_pol_III_gamma_tau"/>
</dbReference>
<keyword evidence="2 11" id="KW-0808">Transferase</keyword>
<evidence type="ECO:0000256" key="7">
    <source>
        <dbReference type="ARBA" id="ARBA00022833"/>
    </source>
</evidence>
<dbReference type="FunFam" id="3.40.50.300:FF:000014">
    <property type="entry name" value="DNA polymerase III subunit gamma/tau"/>
    <property type="match status" value="1"/>
</dbReference>
<dbReference type="SUPFAM" id="SSF52540">
    <property type="entry name" value="P-loop containing nucleoside triphosphate hydrolases"/>
    <property type="match status" value="1"/>
</dbReference>
<dbReference type="KEGG" id="hhk:HH1059_06880"/>
<sequence>MTYQALARKWRPRRFEDVAGQEHILRALSNALADGRIHHAYLFSGTRGIGKTTVARILAKCLNCEEGITATPCRECPSCREIDQGRFVDLIEVDAASRTRVEDTRELLDNVQYSPSRGRFKVYIIDEVHMLSGSSFNALLKTLEEPPDHVKFLLATTDPQKLPVTVLSRCLQFHLRRLPSALICERLLKIAGDEGVEVDSGAALRLARAADGSMRDSLSLLDQALAYGDGAAREDEVAAMLGSLEGSQVLDIIEALAGGDSDRVVRAARDLAEQAADFDAILSEVVATVHTLALAQQAPGVIAEDEPERERLLRLAQQISGEDLQLYYQIGIHARRDLPYAPDPATGFEMALLRMLAFRPAQMPPRDGRAQGSGSRDSRPEDGGPGNSGGGSPISSAGAGRTLAQQGATQQQAGNKVQQHGASQQPAAPEPGQLGGQQGAASAAADYWRNVVGQLDGMLYALASHCQWGGRDGNRITLHLDQAQRYLLNDERRQRLCEALQSSFGEGQLELRIEVMDTQLTPAQQEQQRQQELQQQAEESLRQDPGLQGLQDAFDAQVQGVRPIDDLQQKQR</sequence>
<dbReference type="Pfam" id="PF13177">
    <property type="entry name" value="DNA_pol3_delta2"/>
    <property type="match status" value="1"/>
</dbReference>
<dbReference type="NCBIfam" id="TIGR02397">
    <property type="entry name" value="dnaX_nterm"/>
    <property type="match status" value="1"/>
</dbReference>
<keyword evidence="3 11" id="KW-0548">Nucleotidyltransferase</keyword>
<comment type="similarity">
    <text evidence="1 11">Belongs to the DnaX/STICHEL family.</text>
</comment>
<name>A0A120MZN1_HALHR</name>
<dbReference type="EMBL" id="AP017372">
    <property type="protein sequence ID" value="BAU57373.1"/>
    <property type="molecule type" value="Genomic_DNA"/>
</dbReference>
<evidence type="ECO:0000256" key="8">
    <source>
        <dbReference type="ARBA" id="ARBA00022840"/>
    </source>
</evidence>
<dbReference type="Gene3D" id="3.40.50.300">
    <property type="entry name" value="P-loop containing nucleotide triphosphate hydrolases"/>
    <property type="match status" value="1"/>
</dbReference>
<keyword evidence="6 11" id="KW-0547">Nucleotide-binding</keyword>
<dbReference type="InterPro" id="IPR021029">
    <property type="entry name" value="DNA_pol_III_tau_dom-5"/>
</dbReference>
<evidence type="ECO:0000256" key="12">
    <source>
        <dbReference type="SAM" id="MobiDB-lite"/>
    </source>
</evidence>
<dbReference type="Gene3D" id="3.30.300.150">
    <property type="entry name" value="DNA polymerase III, tau subunit, domain V"/>
    <property type="match status" value="1"/>
</dbReference>
<dbReference type="CDD" id="cd18137">
    <property type="entry name" value="HLD_clamp_pol_III_gamma_tau"/>
    <property type="match status" value="1"/>
</dbReference>
<dbReference type="Pfam" id="PF12170">
    <property type="entry name" value="DNA_pol3_tau_5"/>
    <property type="match status" value="1"/>
</dbReference>
<feature type="region of interest" description="Disordered" evidence="12">
    <location>
        <begin position="523"/>
        <end position="555"/>
    </location>
</feature>
<dbReference type="Gene3D" id="1.10.8.60">
    <property type="match status" value="1"/>
</dbReference>
<comment type="function">
    <text evidence="11">DNA polymerase III is a complex, multichain enzyme responsible for most of the replicative synthesis in bacteria. This DNA polymerase also exhibits 3' to 5' exonuclease activity.</text>
</comment>
<dbReference type="OrthoDB" id="9810148at2"/>
<evidence type="ECO:0000256" key="9">
    <source>
        <dbReference type="ARBA" id="ARBA00022932"/>
    </source>
</evidence>
<keyword evidence="9 11" id="KW-0239">DNA-directed DNA polymerase</keyword>
<dbReference type="InterPro" id="IPR050238">
    <property type="entry name" value="DNA_Rep/Repair_Clamp_Loader"/>
</dbReference>
<dbReference type="InterPro" id="IPR003593">
    <property type="entry name" value="AAA+_ATPase"/>
</dbReference>
<evidence type="ECO:0000313" key="14">
    <source>
        <dbReference type="EMBL" id="BAU57373.1"/>
    </source>
</evidence>